<name>A0A931J7U7_9BURK</name>
<dbReference type="SUPFAM" id="SSF49464">
    <property type="entry name" value="Carboxypeptidase regulatory domain-like"/>
    <property type="match status" value="1"/>
</dbReference>
<accession>A0A931J7U7</accession>
<proteinExistence type="predicted"/>
<dbReference type="InterPro" id="IPR008969">
    <property type="entry name" value="CarboxyPept-like_regulatory"/>
</dbReference>
<dbReference type="AlphaFoldDB" id="A0A931J7U7"/>
<evidence type="ECO:0000313" key="4">
    <source>
        <dbReference type="Proteomes" id="UP000613266"/>
    </source>
</evidence>
<evidence type="ECO:0000256" key="1">
    <source>
        <dbReference type="SAM" id="MobiDB-lite"/>
    </source>
</evidence>
<protein>
    <submittedName>
        <fullName evidence="3">DUF4382 domain-containing protein</fullName>
    </submittedName>
</protein>
<dbReference type="RefSeq" id="WP_198113254.1">
    <property type="nucleotide sequence ID" value="NZ_JAEDAK010000022.1"/>
</dbReference>
<feature type="region of interest" description="Disordered" evidence="1">
    <location>
        <begin position="144"/>
        <end position="163"/>
    </location>
</feature>
<dbReference type="InterPro" id="IPR025491">
    <property type="entry name" value="DUF4382"/>
</dbReference>
<dbReference type="Proteomes" id="UP000613266">
    <property type="component" value="Unassembled WGS sequence"/>
</dbReference>
<sequence length="417" mass="41683">MPHLPAPAPAAARLALPSTTAALVAVLTLVACGGGGVSASLPTPPAPPGPGASMGSLRVYLTDAPSCGYEKVFVTVSKVRVHASSTADESATGWVDLNLPTPRRLDLLALTNGALAELGQVALPAGRYQQLRLVLEPNSSANPLANAAQPVGGGGERALDTPSGTQSGLKINLNLDVAANQVADLAIDFDACKSIVKAGNSGKLLLKPVLSALPMLGDAGLRVVGYVNPAMVGATVSVQQGGLPVRATPPDASGRFVLYPVPAGSYELVITAPGRVAAVMTGVPVVTTAHTLVGSETVRINTPVSLLSADISGTVSLAGSTANTGGAVRALQSLTAGPTVEIGYATADAVSGQYLLGALPLGAPVQTAYSPTATSFSWAGQPLDAGKLRLEASATGVATAKTQGLLLTGHTVVNFSF</sequence>
<gene>
    <name evidence="3" type="ORF">I7X39_21025</name>
</gene>
<evidence type="ECO:0000259" key="2">
    <source>
        <dbReference type="Pfam" id="PF14321"/>
    </source>
</evidence>
<organism evidence="3 4">
    <name type="scientific">Inhella proteolytica</name>
    <dbReference type="NCBI Taxonomy" id="2795029"/>
    <lineage>
        <taxon>Bacteria</taxon>
        <taxon>Pseudomonadati</taxon>
        <taxon>Pseudomonadota</taxon>
        <taxon>Betaproteobacteria</taxon>
        <taxon>Burkholderiales</taxon>
        <taxon>Sphaerotilaceae</taxon>
        <taxon>Inhella</taxon>
    </lineage>
</organism>
<evidence type="ECO:0000313" key="3">
    <source>
        <dbReference type="EMBL" id="MBH9579388.1"/>
    </source>
</evidence>
<reference evidence="3" key="1">
    <citation type="submission" date="2020-12" db="EMBL/GenBank/DDBJ databases">
        <title>The genome sequence of Inhella sp. 1Y17.</title>
        <authorList>
            <person name="Liu Y."/>
        </authorList>
    </citation>
    <scope>NUCLEOTIDE SEQUENCE</scope>
    <source>
        <strain evidence="3">1Y17</strain>
    </source>
</reference>
<feature type="domain" description="DUF4382" evidence="2">
    <location>
        <begin position="55"/>
        <end position="208"/>
    </location>
</feature>
<keyword evidence="4" id="KW-1185">Reference proteome</keyword>
<comment type="caution">
    <text evidence="3">The sequence shown here is derived from an EMBL/GenBank/DDBJ whole genome shotgun (WGS) entry which is preliminary data.</text>
</comment>
<dbReference type="EMBL" id="JAEDAK010000022">
    <property type="protein sequence ID" value="MBH9579388.1"/>
    <property type="molecule type" value="Genomic_DNA"/>
</dbReference>
<dbReference type="Pfam" id="PF14321">
    <property type="entry name" value="DUF4382"/>
    <property type="match status" value="1"/>
</dbReference>